<evidence type="ECO:0000256" key="1">
    <source>
        <dbReference type="SAM" id="SignalP"/>
    </source>
</evidence>
<dbReference type="AlphaFoldDB" id="A0A927QW70"/>
<feature type="chain" id="PRO_5036850353" description="Prealbumin-like fold domain-containing protein" evidence="1">
    <location>
        <begin position="29"/>
        <end position="312"/>
    </location>
</feature>
<evidence type="ECO:0000313" key="3">
    <source>
        <dbReference type="Proteomes" id="UP000649753"/>
    </source>
</evidence>
<feature type="signal peptide" evidence="1">
    <location>
        <begin position="1"/>
        <end position="28"/>
    </location>
</feature>
<dbReference type="EMBL" id="JADBEB010000001">
    <property type="protein sequence ID" value="MBE1485192.1"/>
    <property type="molecule type" value="Genomic_DNA"/>
</dbReference>
<dbReference type="RefSeq" id="WP_192765424.1">
    <property type="nucleotide sequence ID" value="NZ_JADBEB010000001.1"/>
</dbReference>
<evidence type="ECO:0008006" key="4">
    <source>
        <dbReference type="Google" id="ProtNLM"/>
    </source>
</evidence>
<evidence type="ECO:0000313" key="2">
    <source>
        <dbReference type="EMBL" id="MBE1485192.1"/>
    </source>
</evidence>
<keyword evidence="1" id="KW-0732">Signal</keyword>
<dbReference type="Proteomes" id="UP000649753">
    <property type="component" value="Unassembled WGS sequence"/>
</dbReference>
<gene>
    <name evidence="2" type="ORF">H4W31_000830</name>
</gene>
<proteinExistence type="predicted"/>
<comment type="caution">
    <text evidence="2">The sequence shown here is derived from an EMBL/GenBank/DDBJ whole genome shotgun (WGS) entry which is preliminary data.</text>
</comment>
<reference evidence="2" key="1">
    <citation type="submission" date="2020-10" db="EMBL/GenBank/DDBJ databases">
        <title>Sequencing the genomes of 1000 actinobacteria strains.</title>
        <authorList>
            <person name="Klenk H.-P."/>
        </authorList>
    </citation>
    <scope>NUCLEOTIDE SEQUENCE</scope>
    <source>
        <strain evidence="2">DSM 46832</strain>
    </source>
</reference>
<sequence>MRRSVSTVLAGLVGLAATLSMAVPAAQAAPTKAADSTATVADRLVLEPTDRGYRGSLQVELTYQGAEPGRATYVITEPVPGSYENLEWGVTCYSGGDRLPDGRVRVECDVPGGELQPGEQRAFAIDFQVLTKIQPYAMKAKNGRLAVKVDGAVVTDETFRSRFRSSTGSLSDPQTYVRDQQPESGITAGDLTLVRQPDGTFEGRLPLTVRYDSDAPHNGLYLFTRDLPAGVYEISTVPTDGCAHFCVPGGQFMEGEARNFDLVFTGSASTPLGDLGEAGIEVQTDPWSSAPVPDADPSDNATTFSITAVAAG</sequence>
<organism evidence="2 3">
    <name type="scientific">Plantactinospora soyae</name>
    <dbReference type="NCBI Taxonomy" id="1544732"/>
    <lineage>
        <taxon>Bacteria</taxon>
        <taxon>Bacillati</taxon>
        <taxon>Actinomycetota</taxon>
        <taxon>Actinomycetes</taxon>
        <taxon>Micromonosporales</taxon>
        <taxon>Micromonosporaceae</taxon>
        <taxon>Plantactinospora</taxon>
    </lineage>
</organism>
<keyword evidence="3" id="KW-1185">Reference proteome</keyword>
<protein>
    <recommendedName>
        <fullName evidence="4">Prealbumin-like fold domain-containing protein</fullName>
    </recommendedName>
</protein>
<name>A0A927QW70_9ACTN</name>
<accession>A0A927QW70</accession>